<protein>
    <submittedName>
        <fullName evidence="3">Cell envelope integrity EipB family protein</fullName>
    </submittedName>
</protein>
<comment type="caution">
    <text evidence="3">The sequence shown here is derived from an EMBL/GenBank/DDBJ whole genome shotgun (WGS) entry which is preliminary data.</text>
</comment>
<evidence type="ECO:0000256" key="1">
    <source>
        <dbReference type="SAM" id="MobiDB-lite"/>
    </source>
</evidence>
<reference evidence="3" key="1">
    <citation type="submission" date="2020-09" db="EMBL/GenBank/DDBJ databases">
        <title>Bosea spartocytisi sp. nov. a root nodule endophyte of Spartocytisus supranubius in the high mountain ecosystem fo the Teide National Park (Canary Islands, Spain).</title>
        <authorList>
            <person name="Pulido-Suarez L."/>
            <person name="Peix A."/>
            <person name="Igual J.M."/>
            <person name="Socas-Perez N."/>
            <person name="Velazquez E."/>
            <person name="Flores-Felix J.D."/>
            <person name="Leon-Barrios M."/>
        </authorList>
    </citation>
    <scope>NUCLEOTIDE SEQUENCE</scope>
    <source>
        <strain evidence="3">SSUT16</strain>
    </source>
</reference>
<dbReference type="InterPro" id="IPR015000">
    <property type="entry name" value="EipB-like"/>
</dbReference>
<organism evidence="3 4">
    <name type="scientific">Bosea spartocytisi</name>
    <dbReference type="NCBI Taxonomy" id="2773451"/>
    <lineage>
        <taxon>Bacteria</taxon>
        <taxon>Pseudomonadati</taxon>
        <taxon>Pseudomonadota</taxon>
        <taxon>Alphaproteobacteria</taxon>
        <taxon>Hyphomicrobiales</taxon>
        <taxon>Boseaceae</taxon>
        <taxon>Bosea</taxon>
    </lineage>
</organism>
<sequence>MSGSLFGLAGRVCVAALLLAGGAQAQSASQDKAAPKGNAADRVVLAPHRAVYDLVLDGTKPSGNIEAAKGRIAFEFTGDACEGYALSFRQVTQLGTEAGPRVVDARTTSFEAGDGASYRFKTESSSGGAQPETVDGTAEKAGGGYEVKLRQPKAEAYREPNDALFPNAQMKAVIQAARAGKTTLNVRLYDGANSGKEVYDTLSIIGKRIEAAPSEKPLQRPEFEKIARWPVSISYYKVGAGESTPSYTISFELYENGVTGAIHLDYGSFALRGTLSRLDLLPQEPCAK</sequence>
<dbReference type="Proteomes" id="UP000619295">
    <property type="component" value="Unassembled WGS sequence"/>
</dbReference>
<keyword evidence="4" id="KW-1185">Reference proteome</keyword>
<proteinExistence type="predicted"/>
<evidence type="ECO:0000313" key="4">
    <source>
        <dbReference type="Proteomes" id="UP000619295"/>
    </source>
</evidence>
<feature type="signal peptide" evidence="2">
    <location>
        <begin position="1"/>
        <end position="25"/>
    </location>
</feature>
<name>A0A927E619_9HYPH</name>
<evidence type="ECO:0000313" key="3">
    <source>
        <dbReference type="EMBL" id="MBD3844989.1"/>
    </source>
</evidence>
<gene>
    <name evidence="3" type="ORF">IED13_04715</name>
</gene>
<feature type="chain" id="PRO_5037710394" evidence="2">
    <location>
        <begin position="26"/>
        <end position="288"/>
    </location>
</feature>
<dbReference type="EMBL" id="JACXWY010000002">
    <property type="protein sequence ID" value="MBD3844989.1"/>
    <property type="molecule type" value="Genomic_DNA"/>
</dbReference>
<dbReference type="Pfam" id="PF08904">
    <property type="entry name" value="EipB_like"/>
    <property type="match status" value="1"/>
</dbReference>
<evidence type="ECO:0000256" key="2">
    <source>
        <dbReference type="SAM" id="SignalP"/>
    </source>
</evidence>
<feature type="region of interest" description="Disordered" evidence="1">
    <location>
        <begin position="116"/>
        <end position="142"/>
    </location>
</feature>
<keyword evidence="2" id="KW-0732">Signal</keyword>
<dbReference type="AlphaFoldDB" id="A0A927E619"/>
<accession>A0A927E619</accession>
<dbReference type="RefSeq" id="WP_191123523.1">
    <property type="nucleotide sequence ID" value="NZ_JACXWY010000002.1"/>
</dbReference>